<sequence>MFYWVMKTIFVGPVVRLLFRPWIKGLDNLPDGPAILASNHLSFSDSIFLPVAVPRPVVFLAKSEYFTGKGLKGRLTAAFFRMTNQLPMDRSGGAASASSLSGGVDVLNEGGLLGIYPEGTRSPDGRLYRGKTGVAKLVLSTGVPVVPVAMIGTDKVQPIGRRIPNIRRVGTIIGKPLDFSRYKDLENDRFIQRSVTDEIMYEIMRLSGQEYVDTYASTVKARLAARKSGKGGADARAAAAVGLPETGAAGTPGAKAPGTVTIVGKPAGGAAGPSGLPPAAAPAEAPGGELPGGPRPGAAPEDAPGREAPADGGPSSAGPAA</sequence>
<dbReference type="SMART" id="SM00563">
    <property type="entry name" value="PlsC"/>
    <property type="match status" value="1"/>
</dbReference>
<keyword evidence="6" id="KW-1185">Reference proteome</keyword>
<dbReference type="EMBL" id="BRVS01000021">
    <property type="protein sequence ID" value="GLB68675.1"/>
    <property type="molecule type" value="Genomic_DNA"/>
</dbReference>
<evidence type="ECO:0000256" key="2">
    <source>
        <dbReference type="ARBA" id="ARBA00023315"/>
    </source>
</evidence>
<evidence type="ECO:0000259" key="4">
    <source>
        <dbReference type="SMART" id="SM00563"/>
    </source>
</evidence>
<evidence type="ECO:0000313" key="5">
    <source>
        <dbReference type="EMBL" id="GLB68675.1"/>
    </source>
</evidence>
<feature type="compositionally biased region" description="Low complexity" evidence="3">
    <location>
        <begin position="310"/>
        <end position="321"/>
    </location>
</feature>
<keyword evidence="1" id="KW-0808">Transferase</keyword>
<protein>
    <recommendedName>
        <fullName evidence="4">Phospholipid/glycerol acyltransferase domain-containing protein</fullName>
    </recommendedName>
</protein>
<comment type="caution">
    <text evidence="5">The sequence shown here is derived from an EMBL/GenBank/DDBJ whole genome shotgun (WGS) entry which is preliminary data.</text>
</comment>
<evidence type="ECO:0000256" key="3">
    <source>
        <dbReference type="SAM" id="MobiDB-lite"/>
    </source>
</evidence>
<gene>
    <name evidence="5" type="ORF">AHIS1636_31170</name>
</gene>
<proteinExistence type="predicted"/>
<organism evidence="5 6">
    <name type="scientific">Arthrobacter mangrovi</name>
    <dbReference type="NCBI Taxonomy" id="2966350"/>
    <lineage>
        <taxon>Bacteria</taxon>
        <taxon>Bacillati</taxon>
        <taxon>Actinomycetota</taxon>
        <taxon>Actinomycetes</taxon>
        <taxon>Micrococcales</taxon>
        <taxon>Micrococcaceae</taxon>
        <taxon>Arthrobacter</taxon>
    </lineage>
</organism>
<evidence type="ECO:0000313" key="6">
    <source>
        <dbReference type="Proteomes" id="UP001209654"/>
    </source>
</evidence>
<dbReference type="PANTHER" id="PTHR10434">
    <property type="entry name" value="1-ACYL-SN-GLYCEROL-3-PHOSPHATE ACYLTRANSFERASE"/>
    <property type="match status" value="1"/>
</dbReference>
<feature type="domain" description="Phospholipid/glycerol acyltransferase" evidence="4">
    <location>
        <begin position="34"/>
        <end position="153"/>
    </location>
</feature>
<keyword evidence="2" id="KW-0012">Acyltransferase</keyword>
<feature type="compositionally biased region" description="Low complexity" evidence="3">
    <location>
        <begin position="245"/>
        <end position="261"/>
    </location>
</feature>
<dbReference type="PANTHER" id="PTHR10434:SF11">
    <property type="entry name" value="1-ACYL-SN-GLYCEROL-3-PHOSPHATE ACYLTRANSFERASE"/>
    <property type="match status" value="1"/>
</dbReference>
<evidence type="ECO:0000256" key="1">
    <source>
        <dbReference type="ARBA" id="ARBA00022679"/>
    </source>
</evidence>
<feature type="region of interest" description="Disordered" evidence="3">
    <location>
        <begin position="245"/>
        <end position="321"/>
    </location>
</feature>
<dbReference type="Pfam" id="PF01553">
    <property type="entry name" value="Acyltransferase"/>
    <property type="match status" value="1"/>
</dbReference>
<name>A0ABQ5MXE7_9MICC</name>
<dbReference type="Proteomes" id="UP001209654">
    <property type="component" value="Unassembled WGS sequence"/>
</dbReference>
<accession>A0ABQ5MXE7</accession>
<dbReference type="RefSeq" id="WP_264796772.1">
    <property type="nucleotide sequence ID" value="NZ_BRVS01000021.1"/>
</dbReference>
<dbReference type="InterPro" id="IPR002123">
    <property type="entry name" value="Plipid/glycerol_acylTrfase"/>
</dbReference>
<reference evidence="5 6" key="1">
    <citation type="journal article" date="2023" name="Int. J. Syst. Evol. Microbiol.">
        <title>Arthrobacter mangrovi sp. nov., an actinobacterium isolated from the rhizosphere of a mangrove.</title>
        <authorList>
            <person name="Hamada M."/>
            <person name="Saitou S."/>
            <person name="Enomoto N."/>
            <person name="Nanri K."/>
            <person name="Hidaka K."/>
            <person name="Miura T."/>
            <person name="Tamura T."/>
        </authorList>
    </citation>
    <scope>NUCLEOTIDE SEQUENCE [LARGE SCALE GENOMIC DNA]</scope>
    <source>
        <strain evidence="5 6">NBRC 112813</strain>
    </source>
</reference>
<dbReference type="CDD" id="cd07989">
    <property type="entry name" value="LPLAT_AGPAT-like"/>
    <property type="match status" value="1"/>
</dbReference>
<dbReference type="SUPFAM" id="SSF69593">
    <property type="entry name" value="Glycerol-3-phosphate (1)-acyltransferase"/>
    <property type="match status" value="1"/>
</dbReference>